<dbReference type="Gene3D" id="2.60.120.290">
    <property type="entry name" value="Spermadhesin, CUB domain"/>
    <property type="match status" value="2"/>
</dbReference>
<dbReference type="PANTHER" id="PTHR24251">
    <property type="entry name" value="OVOCHYMASE-RELATED"/>
    <property type="match status" value="1"/>
</dbReference>
<evidence type="ECO:0000256" key="1">
    <source>
        <dbReference type="ARBA" id="ARBA00022729"/>
    </source>
</evidence>
<protein>
    <submittedName>
        <fullName evidence="10">PCOLCE protein</fullName>
    </submittedName>
</protein>
<feature type="domain" description="CUB" evidence="9">
    <location>
        <begin position="36"/>
        <end position="147"/>
    </location>
</feature>
<comment type="caution">
    <text evidence="5">Lacks conserved residue(s) required for the propagation of feature annotation.</text>
</comment>
<feature type="region of interest" description="Disordered" evidence="6">
    <location>
        <begin position="404"/>
        <end position="581"/>
    </location>
</feature>
<dbReference type="CDD" id="cd00041">
    <property type="entry name" value="CUB"/>
    <property type="match status" value="2"/>
</dbReference>
<sequence length="700" mass="74236">MDWKTMTGILLLASLSFCQSLEHHHAGLAKRDANECGGAIYGGSGTVSSPGFPQKYPDKQRCTWTIKAPPGSFIEVTFGSLVIEQNTDEKCDYDYLNITMDGTKNFGPYCNSNKPPNTRLVGTLFEITFVSDDTVGKQGFLLLYSTTKTPHEHGQETNQNEEGCTAERLKAGSGVITTPRYPLQYPVKTNCTWTIEAESDKNAFIQMEVFDVEVSDNCSYDYMTIKVDGNWTLGPYCNKILPPKARINGSKFEIFFNSDDEIVGLGFLLVYNSYIIDQGHLTTSNPGGADNYTGAPTEWVYTEEDDTTEAPPPDNPPTPEPPTTEDAVSENVSMTSLDNRTAMTSPAGTVRTTGGNVTDSDDGLPDKVQSPGDTNVGGVVAGITIPLLLIVGAAVVITRLFMKGQSPGQGPRRHTRQKAQDDKNNPPSSDVQTEDGSDVQVEDIDQAPKQENTEGDKEEEAVPEAAGGEADPTDNQAPTAAASAAAEEPATGEKSETNDGAATGEKSDAAATAANQPTANPTYEGAIPVAPANPTYEGAIPVAPANPTCGEDTPVAPANPTYEEATPVAPANPTYEEATPVAPANPTYEEAAPVATPADITYEEATPVAPANSTYEEATPVRGQITVKPMDDDSGEAADPDPETPNPAAEPQQLASTNQPSEPNDTAEPSETAPPGDDSGPHDEQQPGTSYASSQQDVYY</sequence>
<dbReference type="EMBL" id="OV696688">
    <property type="protein sequence ID" value="CAH1258711.1"/>
    <property type="molecule type" value="Genomic_DNA"/>
</dbReference>
<feature type="compositionally biased region" description="Low complexity" evidence="6">
    <location>
        <begin position="509"/>
        <end position="522"/>
    </location>
</feature>
<evidence type="ECO:0000259" key="9">
    <source>
        <dbReference type="PROSITE" id="PS01180"/>
    </source>
</evidence>
<keyword evidence="4" id="KW-0325">Glycoprotein</keyword>
<feature type="region of interest" description="Disordered" evidence="6">
    <location>
        <begin position="303"/>
        <end position="373"/>
    </location>
</feature>
<dbReference type="FunFam" id="2.60.120.290:FF:000003">
    <property type="entry name" value="Neuropilin"/>
    <property type="match status" value="1"/>
</dbReference>
<evidence type="ECO:0000313" key="10">
    <source>
        <dbReference type="EMBL" id="CAH1258711.1"/>
    </source>
</evidence>
<reference evidence="10" key="1">
    <citation type="submission" date="2022-01" db="EMBL/GenBank/DDBJ databases">
        <authorList>
            <person name="Braso-Vives M."/>
        </authorList>
    </citation>
    <scope>NUCLEOTIDE SEQUENCE</scope>
</reference>
<evidence type="ECO:0000313" key="11">
    <source>
        <dbReference type="Proteomes" id="UP000838412"/>
    </source>
</evidence>
<dbReference type="PANTHER" id="PTHR24251:SF50">
    <property type="entry name" value="ATTRACTIN-LIKE 1A"/>
    <property type="match status" value="1"/>
</dbReference>
<gene>
    <name evidence="10" type="primary">PCOLCE</name>
    <name evidence="10" type="ORF">BLAG_LOCUS16178</name>
</gene>
<accession>A0A8K0ERV5</accession>
<dbReference type="InterPro" id="IPR035914">
    <property type="entry name" value="Sperma_CUB_dom_sf"/>
</dbReference>
<evidence type="ECO:0000256" key="4">
    <source>
        <dbReference type="ARBA" id="ARBA00023180"/>
    </source>
</evidence>
<feature type="compositionally biased region" description="Polar residues" evidence="6">
    <location>
        <begin position="653"/>
        <end position="669"/>
    </location>
</feature>
<proteinExistence type="predicted"/>
<dbReference type="InterPro" id="IPR000859">
    <property type="entry name" value="CUB_dom"/>
</dbReference>
<feature type="region of interest" description="Disordered" evidence="6">
    <location>
        <begin position="606"/>
        <end position="700"/>
    </location>
</feature>
<feature type="compositionally biased region" description="Acidic residues" evidence="6">
    <location>
        <begin position="632"/>
        <end position="642"/>
    </location>
</feature>
<feature type="disulfide bond" evidence="5">
    <location>
        <begin position="164"/>
        <end position="191"/>
    </location>
</feature>
<evidence type="ECO:0000256" key="6">
    <source>
        <dbReference type="SAM" id="MobiDB-lite"/>
    </source>
</evidence>
<feature type="compositionally biased region" description="Basic and acidic residues" evidence="6">
    <location>
        <begin position="446"/>
        <end position="455"/>
    </location>
</feature>
<keyword evidence="11" id="KW-1185">Reference proteome</keyword>
<dbReference type="SUPFAM" id="SSF49854">
    <property type="entry name" value="Spermadhesin, CUB domain"/>
    <property type="match status" value="2"/>
</dbReference>
<feature type="chain" id="PRO_5035434474" evidence="8">
    <location>
        <begin position="21"/>
        <end position="700"/>
    </location>
</feature>
<keyword evidence="2" id="KW-0677">Repeat</keyword>
<evidence type="ECO:0000256" key="3">
    <source>
        <dbReference type="ARBA" id="ARBA00023157"/>
    </source>
</evidence>
<feature type="domain" description="CUB" evidence="9">
    <location>
        <begin position="164"/>
        <end position="274"/>
    </location>
</feature>
<dbReference type="Proteomes" id="UP000838412">
    <property type="component" value="Chromosome 3"/>
</dbReference>
<feature type="compositionally biased region" description="Acidic residues" evidence="6">
    <location>
        <begin position="432"/>
        <end position="445"/>
    </location>
</feature>
<evidence type="ECO:0000256" key="5">
    <source>
        <dbReference type="PROSITE-ProRule" id="PRU00059"/>
    </source>
</evidence>
<feature type="signal peptide" evidence="8">
    <location>
        <begin position="1"/>
        <end position="20"/>
    </location>
</feature>
<dbReference type="Pfam" id="PF00431">
    <property type="entry name" value="CUB"/>
    <property type="match status" value="2"/>
</dbReference>
<evidence type="ECO:0000256" key="2">
    <source>
        <dbReference type="ARBA" id="ARBA00022737"/>
    </source>
</evidence>
<feature type="compositionally biased region" description="Pro residues" evidence="6">
    <location>
        <begin position="310"/>
        <end position="322"/>
    </location>
</feature>
<evidence type="ECO:0000256" key="8">
    <source>
        <dbReference type="SAM" id="SignalP"/>
    </source>
</evidence>
<keyword evidence="3 5" id="KW-1015">Disulfide bond</keyword>
<dbReference type="PROSITE" id="PS01180">
    <property type="entry name" value="CUB"/>
    <property type="match status" value="2"/>
</dbReference>
<evidence type="ECO:0000256" key="7">
    <source>
        <dbReference type="SAM" id="Phobius"/>
    </source>
</evidence>
<keyword evidence="7" id="KW-1133">Transmembrane helix</keyword>
<feature type="compositionally biased region" description="Polar residues" evidence="6">
    <location>
        <begin position="330"/>
        <end position="358"/>
    </location>
</feature>
<feature type="transmembrane region" description="Helical" evidence="7">
    <location>
        <begin position="379"/>
        <end position="402"/>
    </location>
</feature>
<name>A0A8K0ERV5_BRALA</name>
<feature type="compositionally biased region" description="Low complexity" evidence="6">
    <location>
        <begin position="477"/>
        <end position="489"/>
    </location>
</feature>
<dbReference type="SMART" id="SM00042">
    <property type="entry name" value="CUB"/>
    <property type="match status" value="2"/>
</dbReference>
<keyword evidence="7" id="KW-0812">Transmembrane</keyword>
<keyword evidence="7" id="KW-0472">Membrane</keyword>
<organism evidence="10 11">
    <name type="scientific">Branchiostoma lanceolatum</name>
    <name type="common">Common lancelet</name>
    <name type="synonym">Amphioxus lanceolatum</name>
    <dbReference type="NCBI Taxonomy" id="7740"/>
    <lineage>
        <taxon>Eukaryota</taxon>
        <taxon>Metazoa</taxon>
        <taxon>Chordata</taxon>
        <taxon>Cephalochordata</taxon>
        <taxon>Leptocardii</taxon>
        <taxon>Amphioxiformes</taxon>
        <taxon>Branchiostomatidae</taxon>
        <taxon>Branchiostoma</taxon>
    </lineage>
</organism>
<feature type="compositionally biased region" description="Polar residues" evidence="6">
    <location>
        <begin position="686"/>
        <end position="700"/>
    </location>
</feature>
<keyword evidence="1 8" id="KW-0732">Signal</keyword>
<dbReference type="OrthoDB" id="10009301at2759"/>
<dbReference type="AlphaFoldDB" id="A0A8K0ERV5"/>